<organism evidence="8 9">
    <name type="scientific">Streptomyces doebereineriae</name>
    <dbReference type="NCBI Taxonomy" id="3075528"/>
    <lineage>
        <taxon>Bacteria</taxon>
        <taxon>Bacillati</taxon>
        <taxon>Actinomycetota</taxon>
        <taxon>Actinomycetes</taxon>
        <taxon>Kitasatosporales</taxon>
        <taxon>Streptomycetaceae</taxon>
        <taxon>Streptomyces</taxon>
    </lineage>
</organism>
<dbReference type="Pfam" id="PF00350">
    <property type="entry name" value="Dynamin_N"/>
    <property type="match status" value="1"/>
</dbReference>
<protein>
    <submittedName>
        <fullName evidence="8">Dynamin family protein</fullName>
    </submittedName>
</protein>
<dbReference type="PANTHER" id="PTHR10465:SF0">
    <property type="entry name" value="SARCALUMENIN"/>
    <property type="match status" value="1"/>
</dbReference>
<name>A0ABU2VBU1_9ACTN</name>
<dbReference type="Gene3D" id="3.40.50.300">
    <property type="entry name" value="P-loop containing nucleotide triphosphate hydrolases"/>
    <property type="match status" value="2"/>
</dbReference>
<dbReference type="InterPro" id="IPR027417">
    <property type="entry name" value="P-loop_NTPase"/>
</dbReference>
<evidence type="ECO:0000259" key="7">
    <source>
        <dbReference type="Pfam" id="PF00350"/>
    </source>
</evidence>
<dbReference type="PANTHER" id="PTHR10465">
    <property type="entry name" value="TRANSMEMBRANE GTPASE FZO1"/>
    <property type="match status" value="1"/>
</dbReference>
<keyword evidence="5" id="KW-0472">Membrane</keyword>
<feature type="domain" description="Dynamin N-terminal" evidence="7">
    <location>
        <begin position="75"/>
        <end position="275"/>
    </location>
</feature>
<dbReference type="Proteomes" id="UP001183824">
    <property type="component" value="Unassembled WGS sequence"/>
</dbReference>
<dbReference type="SUPFAM" id="SSF52540">
    <property type="entry name" value="P-loop containing nucleoside triphosphate hydrolases"/>
    <property type="match status" value="1"/>
</dbReference>
<evidence type="ECO:0000256" key="4">
    <source>
        <dbReference type="ARBA" id="ARBA00023134"/>
    </source>
</evidence>
<keyword evidence="6" id="KW-0175">Coiled coil</keyword>
<evidence type="ECO:0000313" key="9">
    <source>
        <dbReference type="Proteomes" id="UP001183824"/>
    </source>
</evidence>
<accession>A0ABU2VBU1</accession>
<gene>
    <name evidence="8" type="ORF">RNB18_22965</name>
</gene>
<comment type="subcellular location">
    <subcellularLocation>
        <location evidence="1">Membrane</location>
    </subcellularLocation>
</comment>
<dbReference type="InterPro" id="IPR045063">
    <property type="entry name" value="Dynamin_N"/>
</dbReference>
<evidence type="ECO:0000256" key="3">
    <source>
        <dbReference type="ARBA" id="ARBA00022801"/>
    </source>
</evidence>
<evidence type="ECO:0000256" key="5">
    <source>
        <dbReference type="ARBA" id="ARBA00023136"/>
    </source>
</evidence>
<keyword evidence="9" id="KW-1185">Reference proteome</keyword>
<keyword evidence="3" id="KW-0378">Hydrolase</keyword>
<comment type="caution">
    <text evidence="8">The sequence shown here is derived from an EMBL/GenBank/DDBJ whole genome shotgun (WGS) entry which is preliminary data.</text>
</comment>
<evidence type="ECO:0000313" key="8">
    <source>
        <dbReference type="EMBL" id="MDT0483030.1"/>
    </source>
</evidence>
<dbReference type="EMBL" id="JAVREZ010000007">
    <property type="protein sequence ID" value="MDT0483030.1"/>
    <property type="molecule type" value="Genomic_DNA"/>
</dbReference>
<keyword evidence="2" id="KW-0547">Nucleotide-binding</keyword>
<evidence type="ECO:0000256" key="1">
    <source>
        <dbReference type="ARBA" id="ARBA00004370"/>
    </source>
</evidence>
<sequence>MDHSERGGRLADLHQDLIRGFERVVALFERSARLERNNNHEGAALKSKVERKAAELNRHLESVRELQLVMPIVAPMKAGKSTLINAIVGYQLLPARANPMTTVPTRIILVEGMALDRPELTIPDSLLSLYDTLERKLLGRLRSGWTVGSIHGYLTDLAERLNRTVLPRLERRYIGAADVHKALARINDEMRLASLALNDDYLSYMLDLPELRTGHLHPFTAGGVRGGQLVIIDTPGPNEHAIAARLGPALERQLHDAHALLVVLDYTQMGSEAAVDIENRLGRHVEVIGKERLYAVVNKVDARKTEDDLSADETRQLVRNTLAISAGQVHEVVANWGLLGSRVLTEQRLLGDRFRHADSEAAIAVLRELNPLEDASELEALLGDTPPVALTRTAERLLVKSQVVPLIEKVIDQLRGDAAPAVMKSALHRYQAAVEELRTSLALERSAAEHDAKEIELQLAKLKSEMEELADHRERLPTVVQLQERFRREIEGFASELEANGHQIIQTVGMESARTEKSNIPLVDQTKSIVRKLFDAVSSNRSVSDEIEFPTLEEATRLKDEIAGAVTAQLRELLDQGRVDLDKLVRRTSVDIVNEQESKVRGLIERAARTLSNAFDVDVKPPPPGIHEQFRVELEDPAERMRVSEEEYEETRTRRIWWTLWIATEEVTVTATRPVKVSVYVVSCTSIERQLRELFDAQIDDMRDSLRAYVGSELTGELTAYYDGLGDYLKGYHDVLTSSLGVHQKSEEQRIDHGKTIRALEAELVTEAETLDDYLCRLTA</sequence>
<reference evidence="9" key="1">
    <citation type="submission" date="2023-07" db="EMBL/GenBank/DDBJ databases">
        <title>30 novel species of actinomycetes from the DSMZ collection.</title>
        <authorList>
            <person name="Nouioui I."/>
        </authorList>
    </citation>
    <scope>NUCLEOTIDE SEQUENCE [LARGE SCALE GENOMIC DNA]</scope>
    <source>
        <strain evidence="9">DSM 41640</strain>
    </source>
</reference>
<dbReference type="InterPro" id="IPR027094">
    <property type="entry name" value="Mitofusin_fam"/>
</dbReference>
<feature type="coiled-coil region" evidence="6">
    <location>
        <begin position="445"/>
        <end position="475"/>
    </location>
</feature>
<evidence type="ECO:0000256" key="2">
    <source>
        <dbReference type="ARBA" id="ARBA00022741"/>
    </source>
</evidence>
<evidence type="ECO:0000256" key="6">
    <source>
        <dbReference type="SAM" id="Coils"/>
    </source>
</evidence>
<dbReference type="RefSeq" id="WP_311715974.1">
    <property type="nucleotide sequence ID" value="NZ_JAVREZ010000007.1"/>
</dbReference>
<keyword evidence="4" id="KW-0342">GTP-binding</keyword>
<proteinExistence type="predicted"/>